<name>A0A0C2D1G1_9BACT</name>
<dbReference type="Proteomes" id="UP000031599">
    <property type="component" value="Unassembled WGS sequence"/>
</dbReference>
<dbReference type="EMBL" id="JMCC02000029">
    <property type="protein sequence ID" value="KIG17076.1"/>
    <property type="molecule type" value="Genomic_DNA"/>
</dbReference>
<evidence type="ECO:0000313" key="1">
    <source>
        <dbReference type="EMBL" id="KIG17076.1"/>
    </source>
</evidence>
<evidence type="ECO:0000313" key="2">
    <source>
        <dbReference type="Proteomes" id="UP000031599"/>
    </source>
</evidence>
<comment type="caution">
    <text evidence="1">The sequence shown here is derived from an EMBL/GenBank/DDBJ whole genome shotgun (WGS) entry which is preliminary data.</text>
</comment>
<reference evidence="1 2" key="1">
    <citation type="submission" date="2014-12" db="EMBL/GenBank/DDBJ databases">
        <title>Genome assembly of Enhygromyxa salina DSM 15201.</title>
        <authorList>
            <person name="Sharma G."/>
            <person name="Subramanian S."/>
        </authorList>
    </citation>
    <scope>NUCLEOTIDE SEQUENCE [LARGE SCALE GENOMIC DNA]</scope>
    <source>
        <strain evidence="1 2">DSM 15201</strain>
    </source>
</reference>
<proteinExistence type="predicted"/>
<organism evidence="1 2">
    <name type="scientific">Enhygromyxa salina</name>
    <dbReference type="NCBI Taxonomy" id="215803"/>
    <lineage>
        <taxon>Bacteria</taxon>
        <taxon>Pseudomonadati</taxon>
        <taxon>Myxococcota</taxon>
        <taxon>Polyangia</taxon>
        <taxon>Nannocystales</taxon>
        <taxon>Nannocystaceae</taxon>
        <taxon>Enhygromyxa</taxon>
    </lineage>
</organism>
<sequence>MLLAPLLALFVAGLGHGRSVADYQRGARAHPGPGRSWCVGCNP</sequence>
<protein>
    <submittedName>
        <fullName evidence="1">Uncharacterized protein</fullName>
    </submittedName>
</protein>
<gene>
    <name evidence="1" type="ORF">DB30_03673</name>
</gene>
<dbReference type="AlphaFoldDB" id="A0A0C2D1G1"/>
<accession>A0A0C2D1G1</accession>